<evidence type="ECO:0000313" key="1">
    <source>
        <dbReference type="EMBL" id="GBP88957.1"/>
    </source>
</evidence>
<keyword evidence="2" id="KW-1185">Reference proteome</keyword>
<name>A0A4C1ZQM7_EUMVA</name>
<organism evidence="1 2">
    <name type="scientific">Eumeta variegata</name>
    <name type="common">Bagworm moth</name>
    <name type="synonym">Eumeta japonica</name>
    <dbReference type="NCBI Taxonomy" id="151549"/>
    <lineage>
        <taxon>Eukaryota</taxon>
        <taxon>Metazoa</taxon>
        <taxon>Ecdysozoa</taxon>
        <taxon>Arthropoda</taxon>
        <taxon>Hexapoda</taxon>
        <taxon>Insecta</taxon>
        <taxon>Pterygota</taxon>
        <taxon>Neoptera</taxon>
        <taxon>Endopterygota</taxon>
        <taxon>Lepidoptera</taxon>
        <taxon>Glossata</taxon>
        <taxon>Ditrysia</taxon>
        <taxon>Tineoidea</taxon>
        <taxon>Psychidae</taxon>
        <taxon>Oiketicinae</taxon>
        <taxon>Eumeta</taxon>
    </lineage>
</organism>
<reference evidence="1 2" key="1">
    <citation type="journal article" date="2019" name="Commun. Biol.">
        <title>The bagworm genome reveals a unique fibroin gene that provides high tensile strength.</title>
        <authorList>
            <person name="Kono N."/>
            <person name="Nakamura H."/>
            <person name="Ohtoshi R."/>
            <person name="Tomita M."/>
            <person name="Numata K."/>
            <person name="Arakawa K."/>
        </authorList>
    </citation>
    <scope>NUCLEOTIDE SEQUENCE [LARGE SCALE GENOMIC DNA]</scope>
</reference>
<proteinExistence type="predicted"/>
<dbReference type="Proteomes" id="UP000299102">
    <property type="component" value="Unassembled WGS sequence"/>
</dbReference>
<accession>A0A4C1ZQM7</accession>
<protein>
    <submittedName>
        <fullName evidence="1">Uncharacterized protein</fullName>
    </submittedName>
</protein>
<comment type="caution">
    <text evidence="1">The sequence shown here is derived from an EMBL/GenBank/DDBJ whole genome shotgun (WGS) entry which is preliminary data.</text>
</comment>
<dbReference type="OrthoDB" id="10049357at2759"/>
<sequence>MVGINRSLPKCCRGRSTLQTPTYNITFHMYGDIISKPMMTVTIGRRHERYGAYSRLTTIRAVHIELADFIVRLHDIGCVDSSLEEELRVIVHTSPGASNMGAPQGVGRSVKTALAATLKKRSPRRKFSTPYCWKPGIVNSRPLTEVDIKPTGQGLTPKHF</sequence>
<dbReference type="EMBL" id="BGZK01001968">
    <property type="protein sequence ID" value="GBP88957.1"/>
    <property type="molecule type" value="Genomic_DNA"/>
</dbReference>
<gene>
    <name evidence="1" type="ORF">EVAR_87729_1</name>
</gene>
<dbReference type="AlphaFoldDB" id="A0A4C1ZQM7"/>
<evidence type="ECO:0000313" key="2">
    <source>
        <dbReference type="Proteomes" id="UP000299102"/>
    </source>
</evidence>